<evidence type="ECO:0000259" key="2">
    <source>
        <dbReference type="PROSITE" id="PS50069"/>
    </source>
</evidence>
<evidence type="ECO:0000313" key="4">
    <source>
        <dbReference type="Proteomes" id="UP000031512"/>
    </source>
</evidence>
<dbReference type="GO" id="GO:0006511">
    <property type="term" value="P:ubiquitin-dependent protein catabolic process"/>
    <property type="evidence" value="ECO:0007669"/>
    <property type="project" value="InterPro"/>
</dbReference>
<evidence type="ECO:0000313" key="3">
    <source>
        <dbReference type="EMBL" id="AFZ81313.1"/>
    </source>
</evidence>
<dbReference type="InterPro" id="IPR045093">
    <property type="entry name" value="Cullin"/>
</dbReference>
<protein>
    <submittedName>
        <fullName evidence="3">Cullin protein, putative</fullName>
    </submittedName>
</protein>
<sequence>MKSIKEFYLLKTKQRKIDWAFQLCRVQISFFINDDETILDCDVLQASVLLLFNDSHDGSLEIAHVQEKLAVDHSTLVDILQPMIQPNSILKFYKLFGKELIEVNSNFVGYSDFTRSVYKPTESTYKNRGEDIKDFGKIDAIIVKIMKNTKEMKSIDLIDEASKRSNTDIEVDLYA</sequence>
<dbReference type="GeneID" id="15806452"/>
<dbReference type="InterPro" id="IPR036317">
    <property type="entry name" value="Cullin_homology_sf"/>
</dbReference>
<dbReference type="PANTHER" id="PTHR11932">
    <property type="entry name" value="CULLIN"/>
    <property type="match status" value="1"/>
</dbReference>
<keyword evidence="4" id="KW-1185">Reference proteome</keyword>
<dbReference type="RefSeq" id="XP_004830979.1">
    <property type="nucleotide sequence ID" value="XM_004830922.1"/>
</dbReference>
<dbReference type="STRING" id="1537102.L0B1C9"/>
<organism evidence="3 4">
    <name type="scientific">Theileria equi strain WA</name>
    <dbReference type="NCBI Taxonomy" id="1537102"/>
    <lineage>
        <taxon>Eukaryota</taxon>
        <taxon>Sar</taxon>
        <taxon>Alveolata</taxon>
        <taxon>Apicomplexa</taxon>
        <taxon>Aconoidasida</taxon>
        <taxon>Piroplasmida</taxon>
        <taxon>Theileriidae</taxon>
        <taxon>Theileria</taxon>
    </lineage>
</organism>
<evidence type="ECO:0000256" key="1">
    <source>
        <dbReference type="PROSITE-ProRule" id="PRU00330"/>
    </source>
</evidence>
<dbReference type="SUPFAM" id="SSF75632">
    <property type="entry name" value="Cullin homology domain"/>
    <property type="match status" value="1"/>
</dbReference>
<name>L0B1C9_THEEQ</name>
<reference evidence="3 4" key="1">
    <citation type="journal article" date="2012" name="BMC Genomics">
        <title>Comparative genomic analysis and phylogenetic position of Theileria equi.</title>
        <authorList>
            <person name="Kappmeyer L.S."/>
            <person name="Thiagarajan M."/>
            <person name="Herndon D.R."/>
            <person name="Ramsay J.D."/>
            <person name="Caler E."/>
            <person name="Djikeng A."/>
            <person name="Gillespie J.J."/>
            <person name="Lau A.O."/>
            <person name="Roalson E.H."/>
            <person name="Silva J.C."/>
            <person name="Silva M.G."/>
            <person name="Suarez C.E."/>
            <person name="Ueti M.W."/>
            <person name="Nene V.M."/>
            <person name="Mealey R.H."/>
            <person name="Knowles D.P."/>
            <person name="Brayton K.A."/>
        </authorList>
    </citation>
    <scope>NUCLEOTIDE SEQUENCE [LARGE SCALE GENOMIC DNA]</scope>
    <source>
        <strain evidence="3 4">WA</strain>
    </source>
</reference>
<dbReference type="Pfam" id="PF26557">
    <property type="entry name" value="Cullin_AB"/>
    <property type="match status" value="1"/>
</dbReference>
<comment type="similarity">
    <text evidence="1">Belongs to the cullin family.</text>
</comment>
<dbReference type="InterPro" id="IPR016158">
    <property type="entry name" value="Cullin_homology"/>
</dbReference>
<dbReference type="EMBL" id="CP001670">
    <property type="protein sequence ID" value="AFZ81313.1"/>
    <property type="molecule type" value="Genomic_DNA"/>
</dbReference>
<accession>L0B1C9</accession>
<feature type="domain" description="Cullin family profile" evidence="2">
    <location>
        <begin position="1"/>
        <end position="84"/>
    </location>
</feature>
<dbReference type="AlphaFoldDB" id="L0B1C9"/>
<dbReference type="Proteomes" id="UP000031512">
    <property type="component" value="Chromosome 3"/>
</dbReference>
<dbReference type="Gene3D" id="3.30.230.130">
    <property type="entry name" value="Cullin, Chain C, Domain 2"/>
    <property type="match status" value="1"/>
</dbReference>
<dbReference type="InterPro" id="IPR059120">
    <property type="entry name" value="Cullin-like_AB"/>
</dbReference>
<dbReference type="OrthoDB" id="27073at2759"/>
<gene>
    <name evidence="3" type="ORF">BEWA_007220</name>
</gene>
<proteinExistence type="inferred from homology"/>
<dbReference type="PROSITE" id="PS50069">
    <property type="entry name" value="CULLIN_2"/>
    <property type="match status" value="1"/>
</dbReference>
<dbReference type="GO" id="GO:0031625">
    <property type="term" value="F:ubiquitin protein ligase binding"/>
    <property type="evidence" value="ECO:0007669"/>
    <property type="project" value="InterPro"/>
</dbReference>
<dbReference type="KEGG" id="beq:BEWA_007220"/>
<dbReference type="VEuPathDB" id="PiroplasmaDB:BEWA_007220"/>